<comment type="similarity">
    <text evidence="3 7">Belongs to the NAD(P)-dependent epimerase/dehydratase family. dTDP-glucose dehydratase subfamily.</text>
</comment>
<keyword evidence="6 7" id="KW-0456">Lyase</keyword>
<keyword evidence="10" id="KW-1185">Reference proteome</keyword>
<dbReference type="Gene3D" id="3.90.25.10">
    <property type="entry name" value="UDP-galactose 4-epimerase, domain 1"/>
    <property type="match status" value="1"/>
</dbReference>
<keyword evidence="5" id="KW-0520">NAD</keyword>
<comment type="caution">
    <text evidence="9">The sequence shown here is derived from an EMBL/GenBank/DDBJ whole genome shotgun (WGS) entry which is preliminary data.</text>
</comment>
<name>A0A842HI05_9BACT</name>
<evidence type="ECO:0000256" key="5">
    <source>
        <dbReference type="ARBA" id="ARBA00023027"/>
    </source>
</evidence>
<dbReference type="GO" id="GO:0009225">
    <property type="term" value="P:nucleotide-sugar metabolic process"/>
    <property type="evidence" value="ECO:0007669"/>
    <property type="project" value="InterPro"/>
</dbReference>
<dbReference type="Gene3D" id="3.40.50.720">
    <property type="entry name" value="NAD(P)-binding Rossmann-like Domain"/>
    <property type="match status" value="1"/>
</dbReference>
<protein>
    <recommendedName>
        <fullName evidence="4 7">dTDP-glucose 4,6-dehydratase</fullName>
        <ecNumber evidence="4 7">4.2.1.46</ecNumber>
    </recommendedName>
</protein>
<evidence type="ECO:0000256" key="2">
    <source>
        <dbReference type="ARBA" id="ARBA00001911"/>
    </source>
</evidence>
<dbReference type="SUPFAM" id="SSF51735">
    <property type="entry name" value="NAD(P)-binding Rossmann-fold domains"/>
    <property type="match status" value="1"/>
</dbReference>
<dbReference type="RefSeq" id="WP_185676581.1">
    <property type="nucleotide sequence ID" value="NZ_JACHVB010000044.1"/>
</dbReference>
<proteinExistence type="inferred from homology"/>
<evidence type="ECO:0000256" key="6">
    <source>
        <dbReference type="ARBA" id="ARBA00023239"/>
    </source>
</evidence>
<dbReference type="InterPro" id="IPR036291">
    <property type="entry name" value="NAD(P)-bd_dom_sf"/>
</dbReference>
<gene>
    <name evidence="9" type="primary">rfbB</name>
    <name evidence="9" type="ORF">H5P28_15275</name>
</gene>
<dbReference type="GO" id="GO:0008460">
    <property type="term" value="F:dTDP-glucose 4,6-dehydratase activity"/>
    <property type="evidence" value="ECO:0007669"/>
    <property type="project" value="UniProtKB-EC"/>
</dbReference>
<comment type="catalytic activity">
    <reaction evidence="1 7">
        <text>dTDP-alpha-D-glucose = dTDP-4-dehydro-6-deoxy-alpha-D-glucose + H2O</text>
        <dbReference type="Rhea" id="RHEA:17221"/>
        <dbReference type="ChEBI" id="CHEBI:15377"/>
        <dbReference type="ChEBI" id="CHEBI:57477"/>
        <dbReference type="ChEBI" id="CHEBI:57649"/>
        <dbReference type="EC" id="4.2.1.46"/>
    </reaction>
</comment>
<evidence type="ECO:0000313" key="10">
    <source>
        <dbReference type="Proteomes" id="UP000546464"/>
    </source>
</evidence>
<dbReference type="PROSITE" id="PS00061">
    <property type="entry name" value="ADH_SHORT"/>
    <property type="match status" value="1"/>
</dbReference>
<accession>A0A842HI05</accession>
<dbReference type="InterPro" id="IPR020904">
    <property type="entry name" value="Sc_DH/Rdtase_CS"/>
</dbReference>
<dbReference type="Pfam" id="PF16363">
    <property type="entry name" value="GDP_Man_Dehyd"/>
    <property type="match status" value="1"/>
</dbReference>
<dbReference type="Proteomes" id="UP000546464">
    <property type="component" value="Unassembled WGS sequence"/>
</dbReference>
<evidence type="ECO:0000259" key="8">
    <source>
        <dbReference type="Pfam" id="PF16363"/>
    </source>
</evidence>
<evidence type="ECO:0000256" key="3">
    <source>
        <dbReference type="ARBA" id="ARBA00008178"/>
    </source>
</evidence>
<evidence type="ECO:0000256" key="4">
    <source>
        <dbReference type="ARBA" id="ARBA00011990"/>
    </source>
</evidence>
<dbReference type="PANTHER" id="PTHR43000">
    <property type="entry name" value="DTDP-D-GLUCOSE 4,6-DEHYDRATASE-RELATED"/>
    <property type="match status" value="1"/>
</dbReference>
<organism evidence="9 10">
    <name type="scientific">Ruficoccus amylovorans</name>
    <dbReference type="NCBI Taxonomy" id="1804625"/>
    <lineage>
        <taxon>Bacteria</taxon>
        <taxon>Pseudomonadati</taxon>
        <taxon>Verrucomicrobiota</taxon>
        <taxon>Opitutia</taxon>
        <taxon>Puniceicoccales</taxon>
        <taxon>Cerasicoccaceae</taxon>
        <taxon>Ruficoccus</taxon>
    </lineage>
</organism>
<evidence type="ECO:0000313" key="9">
    <source>
        <dbReference type="EMBL" id="MBC2595628.1"/>
    </source>
</evidence>
<feature type="domain" description="NAD(P)-binding" evidence="8">
    <location>
        <begin position="4"/>
        <end position="323"/>
    </location>
</feature>
<dbReference type="EMBL" id="JACHVB010000044">
    <property type="protein sequence ID" value="MBC2595628.1"/>
    <property type="molecule type" value="Genomic_DNA"/>
</dbReference>
<sequence>MTILVTGGSGFIGTHLVRYLLRETGHGVVNVDKLTYAANPSPVPAATDAARYRLVVADIADSRTLADVFAGEKPGAVIHLAAESHVDRSITGPEAFIQSNIVGTFRLLEQARTYFEGLSGPARESFRFLHVSTDEVYGSLGPEGAAFTESSPYEPHSPYSASKAAADHLARAWHTTYGLPVIVTNCSNNYGPWQFPEKLIPVTIIKALRGEPIPVYGRGENVRDWLHAADHAEALYAALECGRVGRTYNIGADNERRNIDLVQSLCALLDELAPSPQGSHGRLISFVGDRPGHDRRYAIDASRAREELGWRPRTDFLRGLRETVLWYLENRDWWEAALARMDVPGTPGAWGVTAARGRAASLPADGPGD</sequence>
<reference evidence="9 10" key="1">
    <citation type="submission" date="2020-07" db="EMBL/GenBank/DDBJ databases">
        <authorList>
            <person name="Feng X."/>
        </authorList>
    </citation>
    <scope>NUCLEOTIDE SEQUENCE [LARGE SCALE GENOMIC DNA]</scope>
    <source>
        <strain evidence="9 10">JCM31066</strain>
    </source>
</reference>
<comment type="cofactor">
    <cofactor evidence="2 7">
        <name>NAD(+)</name>
        <dbReference type="ChEBI" id="CHEBI:57540"/>
    </cofactor>
</comment>
<evidence type="ECO:0000256" key="7">
    <source>
        <dbReference type="RuleBase" id="RU004473"/>
    </source>
</evidence>
<dbReference type="AlphaFoldDB" id="A0A842HI05"/>
<dbReference type="CDD" id="cd05246">
    <property type="entry name" value="dTDP_GD_SDR_e"/>
    <property type="match status" value="1"/>
</dbReference>
<dbReference type="InterPro" id="IPR005888">
    <property type="entry name" value="dTDP_Gluc_deHydtase"/>
</dbReference>
<dbReference type="EC" id="4.2.1.46" evidence="4 7"/>
<evidence type="ECO:0000256" key="1">
    <source>
        <dbReference type="ARBA" id="ARBA00001539"/>
    </source>
</evidence>
<dbReference type="InterPro" id="IPR016040">
    <property type="entry name" value="NAD(P)-bd_dom"/>
</dbReference>
<dbReference type="NCBIfam" id="TIGR01181">
    <property type="entry name" value="dTDP_gluc_dehyt"/>
    <property type="match status" value="1"/>
</dbReference>